<dbReference type="HAMAP" id="MF_01925">
    <property type="entry name" value="P5C_reductase"/>
    <property type="match status" value="1"/>
</dbReference>
<evidence type="ECO:0000256" key="2">
    <source>
        <dbReference type="ARBA" id="ARBA00022857"/>
    </source>
</evidence>
<sequence>MSNDIVLVGAGCMGAALLPGLFKGFQKSRILVVDTSPLRREKVAAMGVDVASAIDNIDGGATVVLALPPNSFSGFASSTLALKGHAGLVISVMAGVRIATIKHALQICNVVRAIPNTPAETLKSMTVFCAATSVSLLCLEFAERVLSLFGEAIRVESENLMDPATAICGGGPAYISYFAECMRCFAVEQGFNDDESALIVAQVLCGTGSLLSVGDRRPMQLCRDVMTPGGTTARAVEVLDRNNFKEVVGDALLKATIHSRSLGCMVEEAENERSHR</sequence>
<organism evidence="8 9">
    <name type="scientific">Pseudomonas rubra</name>
    <dbReference type="NCBI Taxonomy" id="2942627"/>
    <lineage>
        <taxon>Bacteria</taxon>
        <taxon>Pseudomonadati</taxon>
        <taxon>Pseudomonadota</taxon>
        <taxon>Gammaproteobacteria</taxon>
        <taxon>Pseudomonadales</taxon>
        <taxon>Pseudomonadaceae</taxon>
        <taxon>Pseudomonas</taxon>
    </lineage>
</organism>
<dbReference type="EMBL" id="JAMDGZ010000028">
    <property type="protein sequence ID" value="MDD1014796.1"/>
    <property type="molecule type" value="Genomic_DNA"/>
</dbReference>
<keyword evidence="4" id="KW-0963">Cytoplasm</keyword>
<gene>
    <name evidence="4" type="primary">proC</name>
    <name evidence="8" type="ORF">M5G17_14065</name>
</gene>
<dbReference type="Pfam" id="PF03807">
    <property type="entry name" value="F420_oxidored"/>
    <property type="match status" value="1"/>
</dbReference>
<dbReference type="InterPro" id="IPR029036">
    <property type="entry name" value="P5CR_dimer"/>
</dbReference>
<comment type="pathway">
    <text evidence="4">Amino-acid biosynthesis; L-proline biosynthesis; L-proline from L-glutamate 5-semialdehyde: step 1/1.</text>
</comment>
<comment type="catalytic activity">
    <reaction evidence="4">
        <text>L-proline + NADP(+) = (S)-1-pyrroline-5-carboxylate + NADPH + 2 H(+)</text>
        <dbReference type="Rhea" id="RHEA:14109"/>
        <dbReference type="ChEBI" id="CHEBI:15378"/>
        <dbReference type="ChEBI" id="CHEBI:17388"/>
        <dbReference type="ChEBI" id="CHEBI:57783"/>
        <dbReference type="ChEBI" id="CHEBI:58349"/>
        <dbReference type="ChEBI" id="CHEBI:60039"/>
        <dbReference type="EC" id="1.5.1.2"/>
    </reaction>
</comment>
<evidence type="ECO:0000256" key="5">
    <source>
        <dbReference type="SAM" id="Phobius"/>
    </source>
</evidence>
<feature type="transmembrane region" description="Helical" evidence="5">
    <location>
        <begin position="6"/>
        <end position="22"/>
    </location>
</feature>
<keyword evidence="5" id="KW-0472">Membrane</keyword>
<proteinExistence type="inferred from homology"/>
<comment type="function">
    <text evidence="4">Catalyzes the reduction of 1-pyrroline-5-carboxylate (PCA) to L-proline.</text>
</comment>
<dbReference type="PIRSF" id="PIRSF000193">
    <property type="entry name" value="Pyrrol-5-carb_rd"/>
    <property type="match status" value="1"/>
</dbReference>
<keyword evidence="4" id="KW-0028">Amino-acid biosynthesis</keyword>
<feature type="domain" description="Pyrroline-5-carboxylate reductase dimerisation" evidence="7">
    <location>
        <begin position="158"/>
        <end position="261"/>
    </location>
</feature>
<keyword evidence="9" id="KW-1185">Reference proteome</keyword>
<dbReference type="InterPro" id="IPR000304">
    <property type="entry name" value="Pyrroline-COOH_reductase"/>
</dbReference>
<dbReference type="PANTHER" id="PTHR11645:SF0">
    <property type="entry name" value="PYRROLINE-5-CARBOXYLATE REDUCTASE 3"/>
    <property type="match status" value="1"/>
</dbReference>
<dbReference type="Gene3D" id="3.40.50.720">
    <property type="entry name" value="NAD(P)-binding Rossmann-like Domain"/>
    <property type="match status" value="1"/>
</dbReference>
<protein>
    <recommendedName>
        <fullName evidence="4">Pyrroline-5-carboxylate reductase</fullName>
        <shortName evidence="4">P5C reductase</shortName>
        <shortName evidence="4">P5CR</shortName>
        <ecNumber evidence="4">1.5.1.2</ecNumber>
    </recommendedName>
    <alternativeName>
        <fullName evidence="4">PCA reductase</fullName>
    </alternativeName>
</protein>
<feature type="domain" description="Pyrroline-5-carboxylate reductase catalytic N-terminal" evidence="6">
    <location>
        <begin position="5"/>
        <end position="95"/>
    </location>
</feature>
<dbReference type="SUPFAM" id="SSF51735">
    <property type="entry name" value="NAD(P)-binding Rossmann-fold domains"/>
    <property type="match status" value="1"/>
</dbReference>
<dbReference type="InterPro" id="IPR036291">
    <property type="entry name" value="NAD(P)-bd_dom_sf"/>
</dbReference>
<dbReference type="Proteomes" id="UP001148184">
    <property type="component" value="Unassembled WGS sequence"/>
</dbReference>
<dbReference type="Gene3D" id="1.10.3730.10">
    <property type="entry name" value="ProC C-terminal domain-like"/>
    <property type="match status" value="1"/>
</dbReference>
<dbReference type="Pfam" id="PF14748">
    <property type="entry name" value="P5CR_dimer"/>
    <property type="match status" value="1"/>
</dbReference>
<comment type="subcellular location">
    <subcellularLocation>
        <location evidence="4">Cytoplasm</location>
    </subcellularLocation>
</comment>
<name>A0ABT5P9F2_9PSED</name>
<comment type="catalytic activity">
    <reaction evidence="4">
        <text>L-proline + NAD(+) = (S)-1-pyrroline-5-carboxylate + NADH + 2 H(+)</text>
        <dbReference type="Rhea" id="RHEA:14105"/>
        <dbReference type="ChEBI" id="CHEBI:15378"/>
        <dbReference type="ChEBI" id="CHEBI:17388"/>
        <dbReference type="ChEBI" id="CHEBI:57540"/>
        <dbReference type="ChEBI" id="CHEBI:57945"/>
        <dbReference type="ChEBI" id="CHEBI:60039"/>
        <dbReference type="EC" id="1.5.1.2"/>
    </reaction>
</comment>
<dbReference type="EC" id="1.5.1.2" evidence="4"/>
<reference evidence="8 9" key="1">
    <citation type="submission" date="2022-05" db="EMBL/GenBank/DDBJ databases">
        <title>Novel Pseudomonas spp. Isolated from a Rainbow Trout Aquaculture Facility.</title>
        <authorList>
            <person name="Testerman T."/>
            <person name="Graf J."/>
        </authorList>
    </citation>
    <scope>NUCLEOTIDE SEQUENCE [LARGE SCALE GENOMIC DNA]</scope>
    <source>
        <strain evidence="8 9">ID1025</strain>
    </source>
</reference>
<dbReference type="InterPro" id="IPR028939">
    <property type="entry name" value="P5C_Rdtase_cat_N"/>
</dbReference>
<evidence type="ECO:0000259" key="7">
    <source>
        <dbReference type="Pfam" id="PF14748"/>
    </source>
</evidence>
<comment type="similarity">
    <text evidence="1 4">Belongs to the pyrroline-5-carboxylate reductase family.</text>
</comment>
<evidence type="ECO:0000256" key="1">
    <source>
        <dbReference type="ARBA" id="ARBA00005525"/>
    </source>
</evidence>
<accession>A0ABT5P9F2</accession>
<keyword evidence="4" id="KW-0641">Proline biosynthesis</keyword>
<keyword evidence="5" id="KW-1133">Transmembrane helix</keyword>
<keyword evidence="2 4" id="KW-0521">NADP</keyword>
<evidence type="ECO:0000313" key="8">
    <source>
        <dbReference type="EMBL" id="MDD1014796.1"/>
    </source>
</evidence>
<dbReference type="RefSeq" id="WP_273893508.1">
    <property type="nucleotide sequence ID" value="NZ_JAMDGP010000086.1"/>
</dbReference>
<keyword evidence="3 4" id="KW-0560">Oxidoreductase</keyword>
<dbReference type="SUPFAM" id="SSF48179">
    <property type="entry name" value="6-phosphogluconate dehydrogenase C-terminal domain-like"/>
    <property type="match status" value="1"/>
</dbReference>
<evidence type="ECO:0000259" key="6">
    <source>
        <dbReference type="Pfam" id="PF03807"/>
    </source>
</evidence>
<comment type="caution">
    <text evidence="8">The sequence shown here is derived from an EMBL/GenBank/DDBJ whole genome shotgun (WGS) entry which is preliminary data.</text>
</comment>
<evidence type="ECO:0000313" key="9">
    <source>
        <dbReference type="Proteomes" id="UP001148184"/>
    </source>
</evidence>
<evidence type="ECO:0000256" key="4">
    <source>
        <dbReference type="HAMAP-Rule" id="MF_01925"/>
    </source>
</evidence>
<keyword evidence="5" id="KW-0812">Transmembrane</keyword>
<evidence type="ECO:0000256" key="3">
    <source>
        <dbReference type="ARBA" id="ARBA00023002"/>
    </source>
</evidence>
<dbReference type="PANTHER" id="PTHR11645">
    <property type="entry name" value="PYRROLINE-5-CARBOXYLATE REDUCTASE"/>
    <property type="match status" value="1"/>
</dbReference>
<dbReference type="InterPro" id="IPR008927">
    <property type="entry name" value="6-PGluconate_DH-like_C_sf"/>
</dbReference>